<accession>A0A6P1VSD2</accession>
<protein>
    <submittedName>
        <fullName evidence="1">Uncharacterized protein</fullName>
    </submittedName>
</protein>
<dbReference type="Proteomes" id="UP000464577">
    <property type="component" value="Chromosome"/>
</dbReference>
<evidence type="ECO:0000313" key="1">
    <source>
        <dbReference type="EMBL" id="QHV95524.1"/>
    </source>
</evidence>
<name>A0A6P1VSD2_9BACT</name>
<sequence length="196" mass="21790">MKKILYALVLISMLWGGCVRYDIHTIKKGTKTLTYRINSTNTFSEKAYFQASTLVSGILDKDYEDVQIKSFTISSIKFDLSPNTTNKASSVAVESVYITGFRSGRLTSFENFNLDKGTNTEVKDFLDSAGLIVVNLEVTNLLKGLNKDDLRLDIQGNVVPRGQLASFTLNVQIDYSVDFTHCVDSIHPSSAPRCII</sequence>
<dbReference type="AlphaFoldDB" id="A0A6P1VSD2"/>
<dbReference type="RefSeq" id="WP_162385937.1">
    <property type="nucleotide sequence ID" value="NZ_CP045997.1"/>
</dbReference>
<dbReference type="KEGG" id="senf:GJR95_11155"/>
<keyword evidence="2" id="KW-1185">Reference proteome</keyword>
<dbReference type="PROSITE" id="PS51257">
    <property type="entry name" value="PROKAR_LIPOPROTEIN"/>
    <property type="match status" value="1"/>
</dbReference>
<gene>
    <name evidence="1" type="ORF">GJR95_11155</name>
</gene>
<proteinExistence type="predicted"/>
<evidence type="ECO:0000313" key="2">
    <source>
        <dbReference type="Proteomes" id="UP000464577"/>
    </source>
</evidence>
<organism evidence="1 2">
    <name type="scientific">Spirosoma endbachense</name>
    <dbReference type="NCBI Taxonomy" id="2666025"/>
    <lineage>
        <taxon>Bacteria</taxon>
        <taxon>Pseudomonadati</taxon>
        <taxon>Bacteroidota</taxon>
        <taxon>Cytophagia</taxon>
        <taxon>Cytophagales</taxon>
        <taxon>Cytophagaceae</taxon>
        <taxon>Spirosoma</taxon>
    </lineage>
</organism>
<reference evidence="1 2" key="1">
    <citation type="submission" date="2019-11" db="EMBL/GenBank/DDBJ databases">
        <title>Spirosoma endbachense sp. nov., isolated from a natural salt meadow.</title>
        <authorList>
            <person name="Rojas J."/>
            <person name="Ambika Manirajan B."/>
            <person name="Ratering S."/>
            <person name="Suarez C."/>
            <person name="Geissler-Plaum R."/>
            <person name="Schnell S."/>
        </authorList>
    </citation>
    <scope>NUCLEOTIDE SEQUENCE [LARGE SCALE GENOMIC DNA]</scope>
    <source>
        <strain evidence="1 2">I-24</strain>
    </source>
</reference>
<dbReference type="EMBL" id="CP045997">
    <property type="protein sequence ID" value="QHV95524.1"/>
    <property type="molecule type" value="Genomic_DNA"/>
</dbReference>